<dbReference type="AlphaFoldDB" id="A0A176QGJ1"/>
<feature type="signal peptide" evidence="2">
    <location>
        <begin position="1"/>
        <end position="24"/>
    </location>
</feature>
<evidence type="ECO:0000256" key="2">
    <source>
        <dbReference type="SAM" id="SignalP"/>
    </source>
</evidence>
<reference evidence="3 4" key="1">
    <citation type="submission" date="2016-01" db="EMBL/GenBank/DDBJ databases">
        <title>Janibacter melonis strain CD11_4 genome sequencing and assembly.</title>
        <authorList>
            <person name="Nair G.R."/>
            <person name="Kaur G."/>
            <person name="Chander A.M."/>
            <person name="Mayilraj S."/>
        </authorList>
    </citation>
    <scope>NUCLEOTIDE SEQUENCE [LARGE SCALE GENOMIC DNA]</scope>
    <source>
        <strain evidence="3 4">CD11-4</strain>
    </source>
</reference>
<dbReference type="SUPFAM" id="SSF53850">
    <property type="entry name" value="Periplasmic binding protein-like II"/>
    <property type="match status" value="1"/>
</dbReference>
<feature type="chain" id="PRO_5008048872" evidence="2">
    <location>
        <begin position="25"/>
        <end position="330"/>
    </location>
</feature>
<organism evidence="3 4">
    <name type="scientific">Janibacter melonis</name>
    <dbReference type="NCBI Taxonomy" id="262209"/>
    <lineage>
        <taxon>Bacteria</taxon>
        <taxon>Bacillati</taxon>
        <taxon>Actinomycetota</taxon>
        <taxon>Actinomycetes</taxon>
        <taxon>Micrococcales</taxon>
        <taxon>Intrasporangiaceae</taxon>
        <taxon>Janibacter</taxon>
    </lineage>
</organism>
<dbReference type="PIRSF" id="PIRSF017082">
    <property type="entry name" value="YflP"/>
    <property type="match status" value="1"/>
</dbReference>
<evidence type="ECO:0000313" key="4">
    <source>
        <dbReference type="Proteomes" id="UP000076976"/>
    </source>
</evidence>
<keyword evidence="2" id="KW-0732">Signal</keyword>
<dbReference type="Proteomes" id="UP000076976">
    <property type="component" value="Unassembled WGS sequence"/>
</dbReference>
<dbReference type="STRING" id="262209.AWH69_03340"/>
<evidence type="ECO:0000256" key="1">
    <source>
        <dbReference type="ARBA" id="ARBA00006987"/>
    </source>
</evidence>
<dbReference type="InterPro" id="IPR042100">
    <property type="entry name" value="Bug_dom1"/>
</dbReference>
<dbReference type="Gene3D" id="3.40.190.150">
    <property type="entry name" value="Bordetella uptake gene, domain 1"/>
    <property type="match status" value="1"/>
</dbReference>
<dbReference type="Gene3D" id="3.40.190.10">
    <property type="entry name" value="Periplasmic binding protein-like II"/>
    <property type="match status" value="1"/>
</dbReference>
<comment type="similarity">
    <text evidence="1">Belongs to the UPF0065 (bug) family.</text>
</comment>
<dbReference type="PANTHER" id="PTHR42928">
    <property type="entry name" value="TRICARBOXYLATE-BINDING PROTEIN"/>
    <property type="match status" value="1"/>
</dbReference>
<dbReference type="PANTHER" id="PTHR42928:SF3">
    <property type="entry name" value="UPF0065 PROTEIN YFLP"/>
    <property type="match status" value="1"/>
</dbReference>
<evidence type="ECO:0000313" key="3">
    <source>
        <dbReference type="EMBL" id="OAB88824.1"/>
    </source>
</evidence>
<dbReference type="InterPro" id="IPR005064">
    <property type="entry name" value="BUG"/>
</dbReference>
<dbReference type="EMBL" id="LQZG01000001">
    <property type="protein sequence ID" value="OAB88824.1"/>
    <property type="molecule type" value="Genomic_DNA"/>
</dbReference>
<dbReference type="CDD" id="cd07012">
    <property type="entry name" value="PBP2_Bug_TTT"/>
    <property type="match status" value="1"/>
</dbReference>
<accession>A0A176QGJ1</accession>
<proteinExistence type="inferred from homology"/>
<dbReference type="RefSeq" id="WP_068271413.1">
    <property type="nucleotide sequence ID" value="NZ_LQZG01000001.1"/>
</dbReference>
<keyword evidence="4" id="KW-1185">Reference proteome</keyword>
<protein>
    <submittedName>
        <fullName evidence="3">Tricarboxylic transporter</fullName>
    </submittedName>
</protein>
<gene>
    <name evidence="3" type="ORF">AWH69_03340</name>
</gene>
<dbReference type="Pfam" id="PF03401">
    <property type="entry name" value="TctC"/>
    <property type="match status" value="1"/>
</dbReference>
<comment type="caution">
    <text evidence="3">The sequence shown here is derived from an EMBL/GenBank/DDBJ whole genome shotgun (WGS) entry which is preliminary data.</text>
</comment>
<sequence>MSRRRALSRAALVAAVAVAFTAAATDAHSNRDGSGTRNSLTILVPSAPGGTWDTNARELQRAMKENDVVANPQVVNLPGGAGTLGLSQLVQTDGREDIIMMTGTVMLGGVVVNDAPDEVSDTTPIARLVQDYQAVFVPGDSPFDSLDDLVEAWKKSPGGTAIGGGALGGTDSVIAHALAEEVGIDPTSVNYIPYAGGGEVLPALLSHSVDAAIGGYAEFEDQVEAGKLKALALTAPEPQEGIDVKTFIEQDVDLYVPNWQGVVAAPGISQEAEDSLGEVIAETVKTPEWRDALQRNRWTDVYQPADEFTPFIDSESDRIRDVIVESGIAN</sequence>
<name>A0A176QGJ1_9MICO</name>